<evidence type="ECO:0000313" key="5">
    <source>
        <dbReference type="Proteomes" id="UP001633002"/>
    </source>
</evidence>
<feature type="region of interest" description="Disordered" evidence="2">
    <location>
        <begin position="504"/>
        <end position="552"/>
    </location>
</feature>
<feature type="compositionally biased region" description="Polar residues" evidence="2">
    <location>
        <begin position="191"/>
        <end position="203"/>
    </location>
</feature>
<feature type="region of interest" description="Disordered" evidence="2">
    <location>
        <begin position="330"/>
        <end position="378"/>
    </location>
</feature>
<feature type="compositionally biased region" description="Low complexity" evidence="2">
    <location>
        <begin position="221"/>
        <end position="236"/>
    </location>
</feature>
<evidence type="ECO:0000313" key="4">
    <source>
        <dbReference type="EMBL" id="KAL3679662.1"/>
    </source>
</evidence>
<dbReference type="InterPro" id="IPR021410">
    <property type="entry name" value="FAF"/>
</dbReference>
<feature type="compositionally biased region" description="Basic and acidic residues" evidence="2">
    <location>
        <begin position="270"/>
        <end position="288"/>
    </location>
</feature>
<gene>
    <name evidence="4" type="ORF">R1sor_022618</name>
</gene>
<keyword evidence="5" id="KW-1185">Reference proteome</keyword>
<dbReference type="Pfam" id="PF11250">
    <property type="entry name" value="FAF"/>
    <property type="match status" value="1"/>
</dbReference>
<feature type="compositionally biased region" description="Acidic residues" evidence="2">
    <location>
        <begin position="260"/>
        <end position="269"/>
    </location>
</feature>
<sequence>MKSAYPSSQSFFDASSDSIRTTDVEKCRTSSSFSSLSDLFGRKSKGRSELFSNVRTPVFVPAEVTFPSRKNRPECEEHRLAEKVSLWHEWGSGECPGEESSGLLSDMFKSPSPELFRASSSNLFPSLGSTANVNVAPQEFTFPERRKRVDESWREQRGFREDWVFTAEEDNVRETTPEVRNEPSRSKPLSLFTNLGSSNQQPESPKRNWKDYSNCGEPTLSTECSTSGSSSSSSSGVHSLKKNPERNAWRDWSNTGYADWAEEDDDSEGDSSRADEMQGLSKDRRMEKPSYFSRAASPCGGRSAELRVDVDCREEEAERIQFVKKSGDVYKEKSGTREDTEDSVGSSRNSSSRRDSHEQRSSRQKAHEFPPPLGFLGRQGSLRVPHHLPWVQLQPVRSEGRFILQEVKVTQPVVFEPIREQGRLVLNLIRQDDACEAEMDLRSSADKPLEAEGKHPAMADDELDAAERVLVNEKIKKASKCPKIYPEPYPPLPNEMLFQGTSKQAGDELQNPCSSEQKAGDGQKSVTEGRILPSLDDSGDCSTVSRPGQGSHNWILAENQSVFSSDEEKGPQALLVRESGVSYQTPPLCKAPPVKVIEGASKGLETSGVHNLNSPKAIESSLLLQQKLPRNPSIRSFTVSEDESKERWRLKEEYLDPRPPFISSGQGFDGGLSFKAHSHFLQWSLRTRSDVSGDSDVRLVNYPPITASFLCADGVGKRHHEKRFWEQPCVS</sequence>
<feature type="compositionally biased region" description="Polar residues" evidence="2">
    <location>
        <begin position="540"/>
        <end position="552"/>
    </location>
</feature>
<accession>A0ABD3GMD5</accession>
<dbReference type="PANTHER" id="PTHR33155:SF75">
    <property type="entry name" value="OS02G0750800 PROTEIN"/>
    <property type="match status" value="1"/>
</dbReference>
<protein>
    <recommendedName>
        <fullName evidence="3">FAF domain-containing protein</fullName>
    </recommendedName>
</protein>
<dbReference type="Proteomes" id="UP001633002">
    <property type="component" value="Unassembled WGS sequence"/>
</dbReference>
<evidence type="ECO:0000259" key="3">
    <source>
        <dbReference type="Pfam" id="PF11250"/>
    </source>
</evidence>
<name>A0ABD3GMD5_9MARC</name>
<dbReference type="AlphaFoldDB" id="A0ABD3GMD5"/>
<comment type="similarity">
    <text evidence="1">Belongs to the fantastic four family.</text>
</comment>
<comment type="caution">
    <text evidence="4">The sequence shown here is derived from an EMBL/GenBank/DDBJ whole genome shotgun (WGS) entry which is preliminary data.</text>
</comment>
<feature type="compositionally biased region" description="Basic and acidic residues" evidence="2">
    <location>
        <begin position="171"/>
        <end position="185"/>
    </location>
</feature>
<dbReference type="PANTHER" id="PTHR33155">
    <property type="entry name" value="FANTASTIC FOUR-LIKE PROTEIN (DUF3049)"/>
    <property type="match status" value="1"/>
</dbReference>
<dbReference type="InterPro" id="IPR046431">
    <property type="entry name" value="FAF_dom"/>
</dbReference>
<proteinExistence type="inferred from homology"/>
<feature type="region of interest" description="Disordered" evidence="2">
    <location>
        <begin position="171"/>
        <end position="299"/>
    </location>
</feature>
<evidence type="ECO:0000256" key="1">
    <source>
        <dbReference type="ARBA" id="ARBA00008690"/>
    </source>
</evidence>
<feature type="compositionally biased region" description="Basic and acidic residues" evidence="2">
    <location>
        <begin position="352"/>
        <end position="368"/>
    </location>
</feature>
<organism evidence="4 5">
    <name type="scientific">Riccia sorocarpa</name>
    <dbReference type="NCBI Taxonomy" id="122646"/>
    <lineage>
        <taxon>Eukaryota</taxon>
        <taxon>Viridiplantae</taxon>
        <taxon>Streptophyta</taxon>
        <taxon>Embryophyta</taxon>
        <taxon>Marchantiophyta</taxon>
        <taxon>Marchantiopsida</taxon>
        <taxon>Marchantiidae</taxon>
        <taxon>Marchantiales</taxon>
        <taxon>Ricciaceae</taxon>
        <taxon>Riccia</taxon>
    </lineage>
</organism>
<reference evidence="4 5" key="1">
    <citation type="submission" date="2024-09" db="EMBL/GenBank/DDBJ databases">
        <title>Chromosome-scale assembly of Riccia sorocarpa.</title>
        <authorList>
            <person name="Paukszto L."/>
        </authorList>
    </citation>
    <scope>NUCLEOTIDE SEQUENCE [LARGE SCALE GENOMIC DNA]</scope>
    <source>
        <strain evidence="4">LP-2024</strain>
        <tissue evidence="4">Aerial parts of the thallus</tissue>
    </source>
</reference>
<evidence type="ECO:0000256" key="2">
    <source>
        <dbReference type="SAM" id="MobiDB-lite"/>
    </source>
</evidence>
<feature type="domain" description="FAF" evidence="3">
    <location>
        <begin position="368"/>
        <end position="428"/>
    </location>
</feature>
<dbReference type="EMBL" id="JBJQOH010000007">
    <property type="protein sequence ID" value="KAL3679662.1"/>
    <property type="molecule type" value="Genomic_DNA"/>
</dbReference>